<accession>A0A9P5P9J4</accession>
<dbReference type="Pfam" id="PF20414">
    <property type="entry name" value="DUF6698"/>
    <property type="match status" value="1"/>
</dbReference>
<dbReference type="Proteomes" id="UP000772434">
    <property type="component" value="Unassembled WGS sequence"/>
</dbReference>
<comment type="caution">
    <text evidence="2">The sequence shown here is derived from an EMBL/GenBank/DDBJ whole genome shotgun (WGS) entry which is preliminary data.</text>
</comment>
<feature type="region of interest" description="Disordered" evidence="1">
    <location>
        <begin position="77"/>
        <end position="99"/>
    </location>
</feature>
<dbReference type="AlphaFoldDB" id="A0A9P5P9J4"/>
<organism evidence="2 3">
    <name type="scientific">Rhodocollybia butyracea</name>
    <dbReference type="NCBI Taxonomy" id="206335"/>
    <lineage>
        <taxon>Eukaryota</taxon>
        <taxon>Fungi</taxon>
        <taxon>Dikarya</taxon>
        <taxon>Basidiomycota</taxon>
        <taxon>Agaricomycotina</taxon>
        <taxon>Agaricomycetes</taxon>
        <taxon>Agaricomycetidae</taxon>
        <taxon>Agaricales</taxon>
        <taxon>Marasmiineae</taxon>
        <taxon>Omphalotaceae</taxon>
        <taxon>Rhodocollybia</taxon>
    </lineage>
</organism>
<sequence length="120" mass="13511">MSTSFTILNAVSNIRFKARFALSTTEKWGQDEDNFCYPDFYQEIIDFFEDDPDDPVSKEILEWWNLCIFKNCNGLGASSTSHSTSENNETAEPSSIDLSRKVRQAQKAEWLAAAAPSTAT</sequence>
<evidence type="ECO:0000313" key="2">
    <source>
        <dbReference type="EMBL" id="KAF9059062.1"/>
    </source>
</evidence>
<feature type="compositionally biased region" description="Low complexity" evidence="1">
    <location>
        <begin position="77"/>
        <end position="92"/>
    </location>
</feature>
<evidence type="ECO:0000256" key="1">
    <source>
        <dbReference type="SAM" id="MobiDB-lite"/>
    </source>
</evidence>
<dbReference type="OrthoDB" id="3220614at2759"/>
<keyword evidence="3" id="KW-1185">Reference proteome</keyword>
<name>A0A9P5P9J4_9AGAR</name>
<protein>
    <submittedName>
        <fullName evidence="2">Uncharacterized protein</fullName>
    </submittedName>
</protein>
<dbReference type="EMBL" id="JADNRY010000329">
    <property type="protein sequence ID" value="KAF9059062.1"/>
    <property type="molecule type" value="Genomic_DNA"/>
</dbReference>
<gene>
    <name evidence="2" type="ORF">BDP27DRAFT_1371899</name>
</gene>
<dbReference type="InterPro" id="IPR046521">
    <property type="entry name" value="DUF6698"/>
</dbReference>
<evidence type="ECO:0000313" key="3">
    <source>
        <dbReference type="Proteomes" id="UP000772434"/>
    </source>
</evidence>
<reference evidence="2" key="1">
    <citation type="submission" date="2020-11" db="EMBL/GenBank/DDBJ databases">
        <authorList>
            <consortium name="DOE Joint Genome Institute"/>
            <person name="Ahrendt S."/>
            <person name="Riley R."/>
            <person name="Andreopoulos W."/>
            <person name="Labutti K."/>
            <person name="Pangilinan J."/>
            <person name="Ruiz-Duenas F.J."/>
            <person name="Barrasa J.M."/>
            <person name="Sanchez-Garcia M."/>
            <person name="Camarero S."/>
            <person name="Miyauchi S."/>
            <person name="Serrano A."/>
            <person name="Linde D."/>
            <person name="Babiker R."/>
            <person name="Drula E."/>
            <person name="Ayuso-Fernandez I."/>
            <person name="Pacheco R."/>
            <person name="Padilla G."/>
            <person name="Ferreira P."/>
            <person name="Barriuso J."/>
            <person name="Kellner H."/>
            <person name="Castanera R."/>
            <person name="Alfaro M."/>
            <person name="Ramirez L."/>
            <person name="Pisabarro A.G."/>
            <person name="Kuo A."/>
            <person name="Tritt A."/>
            <person name="Lipzen A."/>
            <person name="He G."/>
            <person name="Yan M."/>
            <person name="Ng V."/>
            <person name="Cullen D."/>
            <person name="Martin F."/>
            <person name="Rosso M.-N."/>
            <person name="Henrissat B."/>
            <person name="Hibbett D."/>
            <person name="Martinez A.T."/>
            <person name="Grigoriev I.V."/>
        </authorList>
    </citation>
    <scope>NUCLEOTIDE SEQUENCE</scope>
    <source>
        <strain evidence="2">AH 40177</strain>
    </source>
</reference>
<proteinExistence type="predicted"/>